<evidence type="ECO:0000256" key="3">
    <source>
        <dbReference type="ARBA" id="ARBA00012438"/>
    </source>
</evidence>
<evidence type="ECO:0000256" key="6">
    <source>
        <dbReference type="ARBA" id="ARBA00022741"/>
    </source>
</evidence>
<dbReference type="InterPro" id="IPR003594">
    <property type="entry name" value="HATPase_dom"/>
</dbReference>
<evidence type="ECO:0000256" key="2">
    <source>
        <dbReference type="ARBA" id="ARBA00004370"/>
    </source>
</evidence>
<dbReference type="PANTHER" id="PTHR44936:SF10">
    <property type="entry name" value="SENSOR PROTEIN RSTB"/>
    <property type="match status" value="1"/>
</dbReference>
<evidence type="ECO:0000256" key="5">
    <source>
        <dbReference type="ARBA" id="ARBA00022679"/>
    </source>
</evidence>
<feature type="transmembrane region" description="Helical" evidence="9">
    <location>
        <begin position="21"/>
        <end position="40"/>
    </location>
</feature>
<evidence type="ECO:0000313" key="12">
    <source>
        <dbReference type="EMBL" id="SFR40083.1"/>
    </source>
</evidence>
<dbReference type="Pfam" id="PF02518">
    <property type="entry name" value="HATPase_c"/>
    <property type="match status" value="1"/>
</dbReference>
<dbReference type="STRING" id="670154.SAMN04488002_1265"/>
<dbReference type="PROSITE" id="PS50885">
    <property type="entry name" value="HAMP"/>
    <property type="match status" value="1"/>
</dbReference>
<keyword evidence="9" id="KW-1133">Transmembrane helix</keyword>
<name>A0A1I6GD12_9RHOB</name>
<protein>
    <recommendedName>
        <fullName evidence="3">histidine kinase</fullName>
        <ecNumber evidence="3">2.7.13.3</ecNumber>
    </recommendedName>
</protein>
<dbReference type="InterPro" id="IPR003660">
    <property type="entry name" value="HAMP_dom"/>
</dbReference>
<dbReference type="InterPro" id="IPR050980">
    <property type="entry name" value="2C_sensor_his_kinase"/>
</dbReference>
<dbReference type="Proteomes" id="UP000199658">
    <property type="component" value="Unassembled WGS sequence"/>
</dbReference>
<dbReference type="EMBL" id="FOYO01000001">
    <property type="protein sequence ID" value="SFR40083.1"/>
    <property type="molecule type" value="Genomic_DNA"/>
</dbReference>
<keyword evidence="5" id="KW-0808">Transferase</keyword>
<comment type="catalytic activity">
    <reaction evidence="1">
        <text>ATP + protein L-histidine = ADP + protein N-phospho-L-histidine.</text>
        <dbReference type="EC" id="2.7.13.3"/>
    </reaction>
</comment>
<keyword evidence="13" id="KW-1185">Reference proteome</keyword>
<comment type="subcellular location">
    <subcellularLocation>
        <location evidence="2">Membrane</location>
    </subcellularLocation>
</comment>
<evidence type="ECO:0000256" key="8">
    <source>
        <dbReference type="ARBA" id="ARBA00022840"/>
    </source>
</evidence>
<evidence type="ECO:0000256" key="4">
    <source>
        <dbReference type="ARBA" id="ARBA00022553"/>
    </source>
</evidence>
<evidence type="ECO:0000259" key="10">
    <source>
        <dbReference type="PROSITE" id="PS50109"/>
    </source>
</evidence>
<dbReference type="Gene3D" id="3.30.565.10">
    <property type="entry name" value="Histidine kinase-like ATPase, C-terminal domain"/>
    <property type="match status" value="1"/>
</dbReference>
<feature type="transmembrane region" description="Helical" evidence="9">
    <location>
        <begin position="138"/>
        <end position="161"/>
    </location>
</feature>
<reference evidence="13" key="1">
    <citation type="submission" date="2016-10" db="EMBL/GenBank/DDBJ databases">
        <authorList>
            <person name="Varghese N."/>
            <person name="Submissions S."/>
        </authorList>
    </citation>
    <scope>NUCLEOTIDE SEQUENCE [LARGE SCALE GENOMIC DNA]</scope>
    <source>
        <strain evidence="13">DSM 26921</strain>
    </source>
</reference>
<organism evidence="12 13">
    <name type="scientific">Litoreibacter janthinus</name>
    <dbReference type="NCBI Taxonomy" id="670154"/>
    <lineage>
        <taxon>Bacteria</taxon>
        <taxon>Pseudomonadati</taxon>
        <taxon>Pseudomonadota</taxon>
        <taxon>Alphaproteobacteria</taxon>
        <taxon>Rhodobacterales</taxon>
        <taxon>Roseobacteraceae</taxon>
        <taxon>Litoreibacter</taxon>
    </lineage>
</organism>
<keyword evidence="9" id="KW-0812">Transmembrane</keyword>
<dbReference type="InterPro" id="IPR005467">
    <property type="entry name" value="His_kinase_dom"/>
</dbReference>
<sequence>MSRLIEKIALWIRTRSVFSHLLWATLLSTALLSLVLILSLQRVADEHPRRYLARALFDAFAQSALNPESDITIIGGAPMVFMTPEEADASEYAKLYQAAANDKDGIAIDRLGGRYAAVSVRGQKVAILPQFGQPISAFALMLVGLVVVAILLTITAIYFLIWRLTLPFDELTTGITRVEDGDLNYQIPLDKTFGEYRKFAEGFNTMVAELQHIHESRRHMLLALPHEILTPLSRLKVRKDLVQDANLRDQISRDISVVEEILSSILAAEKRNSGQAQAEFVDIEPYAAEQIAQLVDKGIDISISNETNSKTAYFDPFLTSVLLKNFVSNAVRYGRGNPISVKFSAVEGSDGDMRISVKDRGLGIAPDQLKYLMEPFWRADESRGRASGGYGLGLYLCKTIATGLNGRIDVESTLDVGTEISVILPEALCTSLEDISE</sequence>
<dbReference type="PRINTS" id="PR00344">
    <property type="entry name" value="BCTRLSENSOR"/>
</dbReference>
<gene>
    <name evidence="12" type="ORF">SAMN04488002_1265</name>
</gene>
<dbReference type="GO" id="GO:0016020">
    <property type="term" value="C:membrane"/>
    <property type="evidence" value="ECO:0007669"/>
    <property type="project" value="UniProtKB-SubCell"/>
</dbReference>
<keyword evidence="4" id="KW-0597">Phosphoprotein</keyword>
<dbReference type="AlphaFoldDB" id="A0A1I6GD12"/>
<evidence type="ECO:0000313" key="13">
    <source>
        <dbReference type="Proteomes" id="UP000199658"/>
    </source>
</evidence>
<evidence type="ECO:0000256" key="1">
    <source>
        <dbReference type="ARBA" id="ARBA00000085"/>
    </source>
</evidence>
<dbReference type="Gene3D" id="1.10.287.130">
    <property type="match status" value="1"/>
</dbReference>
<dbReference type="CDD" id="cd06225">
    <property type="entry name" value="HAMP"/>
    <property type="match status" value="1"/>
</dbReference>
<keyword evidence="6" id="KW-0547">Nucleotide-binding</keyword>
<accession>A0A1I6GD12</accession>
<dbReference type="PANTHER" id="PTHR44936">
    <property type="entry name" value="SENSOR PROTEIN CREC"/>
    <property type="match status" value="1"/>
</dbReference>
<feature type="domain" description="Histidine kinase" evidence="10">
    <location>
        <begin position="223"/>
        <end position="428"/>
    </location>
</feature>
<dbReference type="PROSITE" id="PS50109">
    <property type="entry name" value="HIS_KIN"/>
    <property type="match status" value="1"/>
</dbReference>
<keyword evidence="8" id="KW-0067">ATP-binding</keyword>
<keyword evidence="7 12" id="KW-0418">Kinase</keyword>
<dbReference type="SUPFAM" id="SSF158472">
    <property type="entry name" value="HAMP domain-like"/>
    <property type="match status" value="1"/>
</dbReference>
<dbReference type="SUPFAM" id="SSF55874">
    <property type="entry name" value="ATPase domain of HSP90 chaperone/DNA topoisomerase II/histidine kinase"/>
    <property type="match status" value="1"/>
</dbReference>
<dbReference type="GO" id="GO:0005524">
    <property type="term" value="F:ATP binding"/>
    <property type="evidence" value="ECO:0007669"/>
    <property type="project" value="UniProtKB-KW"/>
</dbReference>
<dbReference type="SUPFAM" id="SSF47384">
    <property type="entry name" value="Homodimeric domain of signal transducing histidine kinase"/>
    <property type="match status" value="1"/>
</dbReference>
<dbReference type="InterPro" id="IPR004358">
    <property type="entry name" value="Sig_transdc_His_kin-like_C"/>
</dbReference>
<dbReference type="InterPro" id="IPR036097">
    <property type="entry name" value="HisK_dim/P_sf"/>
</dbReference>
<dbReference type="Pfam" id="PF00672">
    <property type="entry name" value="HAMP"/>
    <property type="match status" value="1"/>
</dbReference>
<evidence type="ECO:0000256" key="9">
    <source>
        <dbReference type="SAM" id="Phobius"/>
    </source>
</evidence>
<dbReference type="SMART" id="SM00387">
    <property type="entry name" value="HATPase_c"/>
    <property type="match status" value="1"/>
</dbReference>
<dbReference type="OrthoDB" id="9804645at2"/>
<dbReference type="SMART" id="SM00304">
    <property type="entry name" value="HAMP"/>
    <property type="match status" value="1"/>
</dbReference>
<evidence type="ECO:0000256" key="7">
    <source>
        <dbReference type="ARBA" id="ARBA00022777"/>
    </source>
</evidence>
<keyword evidence="9" id="KW-0472">Membrane</keyword>
<dbReference type="InterPro" id="IPR036890">
    <property type="entry name" value="HATPase_C_sf"/>
</dbReference>
<proteinExistence type="predicted"/>
<dbReference type="EC" id="2.7.13.3" evidence="3"/>
<feature type="domain" description="HAMP" evidence="11">
    <location>
        <begin position="162"/>
        <end position="215"/>
    </location>
</feature>
<evidence type="ECO:0000259" key="11">
    <source>
        <dbReference type="PROSITE" id="PS50885"/>
    </source>
</evidence>
<dbReference type="GO" id="GO:0000155">
    <property type="term" value="F:phosphorelay sensor kinase activity"/>
    <property type="evidence" value="ECO:0007669"/>
    <property type="project" value="InterPro"/>
</dbReference>